<dbReference type="AlphaFoldDB" id="A0A8J5J8D2"/>
<evidence type="ECO:0000313" key="1">
    <source>
        <dbReference type="EMBL" id="KAG7154502.1"/>
    </source>
</evidence>
<keyword evidence="2" id="KW-1185">Reference proteome</keyword>
<organism evidence="1 2">
    <name type="scientific">Homarus americanus</name>
    <name type="common">American lobster</name>
    <dbReference type="NCBI Taxonomy" id="6706"/>
    <lineage>
        <taxon>Eukaryota</taxon>
        <taxon>Metazoa</taxon>
        <taxon>Ecdysozoa</taxon>
        <taxon>Arthropoda</taxon>
        <taxon>Crustacea</taxon>
        <taxon>Multicrustacea</taxon>
        <taxon>Malacostraca</taxon>
        <taxon>Eumalacostraca</taxon>
        <taxon>Eucarida</taxon>
        <taxon>Decapoda</taxon>
        <taxon>Pleocyemata</taxon>
        <taxon>Astacidea</taxon>
        <taxon>Nephropoidea</taxon>
        <taxon>Nephropidae</taxon>
        <taxon>Homarus</taxon>
    </lineage>
</organism>
<name>A0A8J5J8D2_HOMAM</name>
<proteinExistence type="predicted"/>
<gene>
    <name evidence="1" type="ORF">Hamer_G018253</name>
</gene>
<reference evidence="1" key="1">
    <citation type="journal article" date="2021" name="Sci. Adv.">
        <title>The American lobster genome reveals insights on longevity, neural, and immune adaptations.</title>
        <authorList>
            <person name="Polinski J.M."/>
            <person name="Zimin A.V."/>
            <person name="Clark K.F."/>
            <person name="Kohn A.B."/>
            <person name="Sadowski N."/>
            <person name="Timp W."/>
            <person name="Ptitsyn A."/>
            <person name="Khanna P."/>
            <person name="Romanova D.Y."/>
            <person name="Williams P."/>
            <person name="Greenwood S.J."/>
            <person name="Moroz L.L."/>
            <person name="Walt D.R."/>
            <person name="Bodnar A.G."/>
        </authorList>
    </citation>
    <scope>NUCLEOTIDE SEQUENCE</scope>
    <source>
        <strain evidence="1">GMGI-L3</strain>
    </source>
</reference>
<accession>A0A8J5J8D2</accession>
<dbReference type="Proteomes" id="UP000747542">
    <property type="component" value="Unassembled WGS sequence"/>
</dbReference>
<dbReference type="EMBL" id="JAHLQT010044460">
    <property type="protein sequence ID" value="KAG7154502.1"/>
    <property type="molecule type" value="Genomic_DNA"/>
</dbReference>
<protein>
    <submittedName>
        <fullName evidence="1">Uncharacterized protein</fullName>
    </submittedName>
</protein>
<comment type="caution">
    <text evidence="1">The sequence shown here is derived from an EMBL/GenBank/DDBJ whole genome shotgun (WGS) entry which is preliminary data.</text>
</comment>
<sequence>MRSCWTWGRAGRGVVLDVGPCWMQRKLEELDPIWSSDGGQDGMLKPILDAETPHQCLEDT</sequence>
<evidence type="ECO:0000313" key="2">
    <source>
        <dbReference type="Proteomes" id="UP000747542"/>
    </source>
</evidence>